<feature type="region of interest" description="Disordered" evidence="1">
    <location>
        <begin position="22"/>
        <end position="61"/>
    </location>
</feature>
<dbReference type="OrthoDB" id="231317at2"/>
<evidence type="ECO:0000259" key="2">
    <source>
        <dbReference type="Pfam" id="PF13751"/>
    </source>
</evidence>
<organism evidence="3 4">
    <name type="scientific">Ktedonosporobacter rubrisoli</name>
    <dbReference type="NCBI Taxonomy" id="2509675"/>
    <lineage>
        <taxon>Bacteria</taxon>
        <taxon>Bacillati</taxon>
        <taxon>Chloroflexota</taxon>
        <taxon>Ktedonobacteria</taxon>
        <taxon>Ktedonobacterales</taxon>
        <taxon>Ktedonosporobacteraceae</taxon>
        <taxon>Ktedonosporobacter</taxon>
    </lineage>
</organism>
<evidence type="ECO:0000313" key="4">
    <source>
        <dbReference type="Proteomes" id="UP000290365"/>
    </source>
</evidence>
<dbReference type="PANTHER" id="PTHR33408:SF2">
    <property type="entry name" value="TRANSPOSASE DDE DOMAIN-CONTAINING PROTEIN"/>
    <property type="match status" value="1"/>
</dbReference>
<dbReference type="Proteomes" id="UP000290365">
    <property type="component" value="Chromosome"/>
</dbReference>
<keyword evidence="4" id="KW-1185">Reference proteome</keyword>
<accession>A0A4P6JPH5</accession>
<dbReference type="RefSeq" id="WP_129888340.1">
    <property type="nucleotide sequence ID" value="NZ_CP035758.1"/>
</dbReference>
<protein>
    <recommendedName>
        <fullName evidence="2">Transposase DDE domain-containing protein</fullName>
    </recommendedName>
</protein>
<dbReference type="AlphaFoldDB" id="A0A4P6JPH5"/>
<name>A0A4P6JPH5_KTERU</name>
<evidence type="ECO:0000313" key="3">
    <source>
        <dbReference type="EMBL" id="QBD77277.1"/>
    </source>
</evidence>
<dbReference type="InterPro" id="IPR025668">
    <property type="entry name" value="Tnp_DDE_dom"/>
</dbReference>
<gene>
    <name evidence="3" type="ORF">EPA93_15265</name>
</gene>
<dbReference type="KEGG" id="kbs:EPA93_15265"/>
<reference evidence="3 4" key="1">
    <citation type="submission" date="2019-01" db="EMBL/GenBank/DDBJ databases">
        <title>Ktedonosporobacter rubrisoli SCAWS-G2.</title>
        <authorList>
            <person name="Huang Y."/>
            <person name="Yan B."/>
        </authorList>
    </citation>
    <scope>NUCLEOTIDE SEQUENCE [LARGE SCALE GENOMIC DNA]</scope>
    <source>
        <strain evidence="3 4">SCAWS-G2</strain>
    </source>
</reference>
<proteinExistence type="predicted"/>
<feature type="domain" description="Transposase DDE" evidence="2">
    <location>
        <begin position="221"/>
        <end position="340"/>
    </location>
</feature>
<sequence>MALRFAVEAREAIREHLAALFASEPATPEQTEETHGGSAVLEPISPEEASPGPFPLPTSLSQTRRDDLAADNAARHDWIAEEGRPQREVHGTYQRTADLRISTTDPDATPMRLKGGGTHLGYHTHYVVDGGRSRIILSVLVVPGEVNDNQPILDLIWRILFRWRLRPRQVTGDMMYGTIEIIKALEDAHIRAYIPVAERGQRAGYYGLAQFTYDAFHDQFTCPQGHILRPAYRLEGSQEVQYRADAAICNACPVKSACTESNRGRHVHHPFLADYLDRVKAYEAIFAYQKALNKRKVWVEPLFGEGKQWHGMRRFRLRRLWRVNCEALVIASGQNLKRLLQKRGWGRRPFPSEAVAMALPLASPIEKPPTNRSKTIHRRKVAVAEMISLGLNNRQSYAYILCFSLNSHFMTIFLILSSSPISLLPSFLLYQIEMGNFLAHPFS</sequence>
<dbReference type="EMBL" id="CP035758">
    <property type="protein sequence ID" value="QBD77277.1"/>
    <property type="molecule type" value="Genomic_DNA"/>
</dbReference>
<dbReference type="Pfam" id="PF13751">
    <property type="entry name" value="DDE_Tnp_1_6"/>
    <property type="match status" value="1"/>
</dbReference>
<evidence type="ECO:0000256" key="1">
    <source>
        <dbReference type="SAM" id="MobiDB-lite"/>
    </source>
</evidence>
<dbReference type="PANTHER" id="PTHR33408">
    <property type="entry name" value="TRANSPOSASE"/>
    <property type="match status" value="1"/>
</dbReference>